<dbReference type="AlphaFoldDB" id="A0AAV2AM84"/>
<keyword evidence="2" id="KW-1185">Reference proteome</keyword>
<evidence type="ECO:0000313" key="2">
    <source>
        <dbReference type="Proteomes" id="UP001497382"/>
    </source>
</evidence>
<name>A0AAV2AM84_9ARAC</name>
<sequence length="60" mass="6668">MFGNVPPPSRSQPGFFGFVKSCYKDSTKWDMIKSWAMFAFGVYISKEICSIDLTAPPSPA</sequence>
<evidence type="ECO:0000313" key="1">
    <source>
        <dbReference type="EMBL" id="CAL1285088.1"/>
    </source>
</evidence>
<dbReference type="EMBL" id="CAXIEN010000187">
    <property type="protein sequence ID" value="CAL1285088.1"/>
    <property type="molecule type" value="Genomic_DNA"/>
</dbReference>
<accession>A0AAV2AM84</accession>
<organism evidence="1 2">
    <name type="scientific">Larinioides sclopetarius</name>
    <dbReference type="NCBI Taxonomy" id="280406"/>
    <lineage>
        <taxon>Eukaryota</taxon>
        <taxon>Metazoa</taxon>
        <taxon>Ecdysozoa</taxon>
        <taxon>Arthropoda</taxon>
        <taxon>Chelicerata</taxon>
        <taxon>Arachnida</taxon>
        <taxon>Araneae</taxon>
        <taxon>Araneomorphae</taxon>
        <taxon>Entelegynae</taxon>
        <taxon>Araneoidea</taxon>
        <taxon>Araneidae</taxon>
        <taxon>Larinioides</taxon>
    </lineage>
</organism>
<gene>
    <name evidence="1" type="ORF">LARSCL_LOCUS13516</name>
</gene>
<reference evidence="1 2" key="1">
    <citation type="submission" date="2024-04" db="EMBL/GenBank/DDBJ databases">
        <authorList>
            <person name="Rising A."/>
            <person name="Reimegard J."/>
            <person name="Sonavane S."/>
            <person name="Akerstrom W."/>
            <person name="Nylinder S."/>
            <person name="Hedman E."/>
            <person name="Kallberg Y."/>
        </authorList>
    </citation>
    <scope>NUCLEOTIDE SEQUENCE [LARGE SCALE GENOMIC DNA]</scope>
</reference>
<protein>
    <submittedName>
        <fullName evidence="1">Uncharacterized protein</fullName>
    </submittedName>
</protein>
<proteinExistence type="predicted"/>
<dbReference type="Proteomes" id="UP001497382">
    <property type="component" value="Unassembled WGS sequence"/>
</dbReference>
<comment type="caution">
    <text evidence="1">The sequence shown here is derived from an EMBL/GenBank/DDBJ whole genome shotgun (WGS) entry which is preliminary data.</text>
</comment>